<sequence length="481" mass="51166">MTITSPARRRTGLRPSLALGVALPLAFLTACSGSEGATDGATADETTAAAAEVTEESAVKPRLAITYDGGIQVLDATTLEVLEDIELAGFNRINGAGDGRHLYVSTTGGFQVLDAGSWAEPHGDHDHYYSTTPTLTDVMFDAEKPGHVVNHDGRTALFDDGTGKIVVLDSADLVDPEVATREYTTPSAHHGVAVELSDGSLVVSEGTEDARTGIRVLDADDQEIAANDDCPGVHGEAMASDEAVVIGCETGAVVYRDGEITKVASPDAYGRIGNQAGSEESPIVLGDYKSDPDADLERPTRVSLIDTRTASLKLVDLPSSYTFRSLARGDDGEALVLGTDGQLHVIDEEAGSIERSIPVIDEWEEPEEWQEPRPTVFVLDGSAYVTDPATNSIHAVDIETGEVWISAELTVTPNELNGVSGAAEEGAHEHEGEDHAEHEGEEHSHEEGDEHSHEGDDHTHDDHDHEGDDHDHAHDEETTEG</sequence>
<dbReference type="NCBIfam" id="NF038015">
    <property type="entry name" value="AztD"/>
    <property type="match status" value="1"/>
</dbReference>
<evidence type="ECO:0000313" key="4">
    <source>
        <dbReference type="Proteomes" id="UP000602087"/>
    </source>
</evidence>
<feature type="region of interest" description="Disordered" evidence="1">
    <location>
        <begin position="417"/>
        <end position="481"/>
    </location>
</feature>
<comment type="caution">
    <text evidence="3">The sequence shown here is derived from an EMBL/GenBank/DDBJ whole genome shotgun (WGS) entry which is preliminary data.</text>
</comment>
<reference evidence="3" key="1">
    <citation type="submission" date="2020-12" db="EMBL/GenBank/DDBJ databases">
        <title>Sanguibacter suaedae sp. nov., isolated from Suaeda aralocaspica.</title>
        <authorList>
            <person name="Ma Q."/>
        </authorList>
    </citation>
    <scope>NUCLEOTIDE SEQUENCE</scope>
    <source>
        <strain evidence="3">YZGR15</strain>
    </source>
</reference>
<feature type="chain" id="PRO_5039678182" description="Secreted protein" evidence="2">
    <location>
        <begin position="38"/>
        <end position="481"/>
    </location>
</feature>
<feature type="signal peptide" evidence="2">
    <location>
        <begin position="1"/>
        <end position="37"/>
    </location>
</feature>
<evidence type="ECO:0000256" key="1">
    <source>
        <dbReference type="SAM" id="MobiDB-lite"/>
    </source>
</evidence>
<dbReference type="Gene3D" id="2.130.10.10">
    <property type="entry name" value="YVTN repeat-like/Quinoprotein amine dehydrogenase"/>
    <property type="match status" value="2"/>
</dbReference>
<dbReference type="AlphaFoldDB" id="A0A934I5M0"/>
<evidence type="ECO:0008006" key="5">
    <source>
        <dbReference type="Google" id="ProtNLM"/>
    </source>
</evidence>
<accession>A0A934I5M0</accession>
<dbReference type="InterPro" id="IPR011044">
    <property type="entry name" value="Quino_amine_DH_bsu"/>
</dbReference>
<dbReference type="RefSeq" id="WP_198732418.1">
    <property type="nucleotide sequence ID" value="NZ_JAEINH010000001.1"/>
</dbReference>
<dbReference type="SUPFAM" id="SSF50969">
    <property type="entry name" value="YVTN repeat-like/Quinoprotein amine dehydrogenase"/>
    <property type="match status" value="1"/>
</dbReference>
<dbReference type="InterPro" id="IPR015943">
    <property type="entry name" value="WD40/YVTN_repeat-like_dom_sf"/>
</dbReference>
<dbReference type="Proteomes" id="UP000602087">
    <property type="component" value="Unassembled WGS sequence"/>
</dbReference>
<keyword evidence="4" id="KW-1185">Reference proteome</keyword>
<evidence type="ECO:0000313" key="3">
    <source>
        <dbReference type="EMBL" id="MBI9113627.1"/>
    </source>
</evidence>
<dbReference type="InterPro" id="IPR047697">
    <property type="entry name" value="AztD-like"/>
</dbReference>
<name>A0A934I5M0_9MICO</name>
<evidence type="ECO:0000256" key="2">
    <source>
        <dbReference type="SAM" id="SignalP"/>
    </source>
</evidence>
<protein>
    <recommendedName>
        <fullName evidence="5">Secreted protein</fullName>
    </recommendedName>
</protein>
<organism evidence="3 4">
    <name type="scientific">Sanguibacter suaedae</name>
    <dbReference type="NCBI Taxonomy" id="2795737"/>
    <lineage>
        <taxon>Bacteria</taxon>
        <taxon>Bacillati</taxon>
        <taxon>Actinomycetota</taxon>
        <taxon>Actinomycetes</taxon>
        <taxon>Micrococcales</taxon>
        <taxon>Sanguibacteraceae</taxon>
        <taxon>Sanguibacter</taxon>
    </lineage>
</organism>
<feature type="compositionally biased region" description="Basic and acidic residues" evidence="1">
    <location>
        <begin position="425"/>
        <end position="481"/>
    </location>
</feature>
<dbReference type="EMBL" id="JAEINH010000001">
    <property type="protein sequence ID" value="MBI9113627.1"/>
    <property type="molecule type" value="Genomic_DNA"/>
</dbReference>
<proteinExistence type="predicted"/>
<gene>
    <name evidence="3" type="ORF">JAV76_01210</name>
</gene>
<keyword evidence="2" id="KW-0732">Signal</keyword>